<feature type="transmembrane region" description="Helical" evidence="8">
    <location>
        <begin position="74"/>
        <end position="95"/>
    </location>
</feature>
<name>A0ABT1NJF5_9FIRM</name>
<dbReference type="PROSITE" id="PS50109">
    <property type="entry name" value="HIS_KIN"/>
    <property type="match status" value="1"/>
</dbReference>
<feature type="domain" description="Histidine kinase" evidence="9">
    <location>
        <begin position="354"/>
        <end position="577"/>
    </location>
</feature>
<feature type="transmembrane region" description="Helical" evidence="8">
    <location>
        <begin position="171"/>
        <end position="191"/>
    </location>
</feature>
<dbReference type="EC" id="2.7.13.3" evidence="2"/>
<dbReference type="InterPro" id="IPR005467">
    <property type="entry name" value="His_kinase_dom"/>
</dbReference>
<dbReference type="SUPFAM" id="SSF47384">
    <property type="entry name" value="Homodimeric domain of signal transducing histidine kinase"/>
    <property type="match status" value="1"/>
</dbReference>
<dbReference type="CDD" id="cd00082">
    <property type="entry name" value="HisKA"/>
    <property type="match status" value="1"/>
</dbReference>
<dbReference type="Gene3D" id="1.10.287.130">
    <property type="match status" value="1"/>
</dbReference>
<feature type="transmembrane region" description="Helical" evidence="8">
    <location>
        <begin position="203"/>
        <end position="223"/>
    </location>
</feature>
<evidence type="ECO:0000256" key="5">
    <source>
        <dbReference type="ARBA" id="ARBA00022777"/>
    </source>
</evidence>
<dbReference type="CDD" id="cd16922">
    <property type="entry name" value="HATPase_EvgS-ArcB-TorS-like"/>
    <property type="match status" value="1"/>
</dbReference>
<keyword evidence="6" id="KW-0902">Two-component regulatory system</keyword>
<feature type="coiled-coil region" evidence="7">
    <location>
        <begin position="293"/>
        <end position="347"/>
    </location>
</feature>
<dbReference type="InterPro" id="IPR036890">
    <property type="entry name" value="HATPase_C_sf"/>
</dbReference>
<keyword evidence="3" id="KW-0597">Phosphoprotein</keyword>
<dbReference type="Gene3D" id="3.30.565.10">
    <property type="entry name" value="Histidine kinase-like ATPase, C-terminal domain"/>
    <property type="match status" value="1"/>
</dbReference>
<evidence type="ECO:0000313" key="11">
    <source>
        <dbReference type="Proteomes" id="UP001651880"/>
    </source>
</evidence>
<keyword evidence="8" id="KW-1133">Transmembrane helix</keyword>
<dbReference type="InterPro" id="IPR004358">
    <property type="entry name" value="Sig_transdc_His_kin-like_C"/>
</dbReference>
<dbReference type="Proteomes" id="UP001651880">
    <property type="component" value="Unassembled WGS sequence"/>
</dbReference>
<dbReference type="SUPFAM" id="SSF55874">
    <property type="entry name" value="ATPase domain of HSP90 chaperone/DNA topoisomerase II/histidine kinase"/>
    <property type="match status" value="1"/>
</dbReference>
<dbReference type="InterPro" id="IPR033425">
    <property type="entry name" value="MASE3"/>
</dbReference>
<feature type="transmembrane region" description="Helical" evidence="8">
    <location>
        <begin position="25"/>
        <end position="43"/>
    </location>
</feature>
<dbReference type="SMART" id="SM00387">
    <property type="entry name" value="HATPase_c"/>
    <property type="match status" value="1"/>
</dbReference>
<dbReference type="PANTHER" id="PTHR43711">
    <property type="entry name" value="TWO-COMPONENT HISTIDINE KINASE"/>
    <property type="match status" value="1"/>
</dbReference>
<dbReference type="RefSeq" id="WP_255228729.1">
    <property type="nucleotide sequence ID" value="NZ_JAJEKE010000019.1"/>
</dbReference>
<organism evidence="10 11">
    <name type="scientific">Lutispora saccharofermentans</name>
    <dbReference type="NCBI Taxonomy" id="3024236"/>
    <lineage>
        <taxon>Bacteria</taxon>
        <taxon>Bacillati</taxon>
        <taxon>Bacillota</taxon>
        <taxon>Clostridia</taxon>
        <taxon>Lutisporales</taxon>
        <taxon>Lutisporaceae</taxon>
        <taxon>Lutispora</taxon>
    </lineage>
</organism>
<dbReference type="Pfam" id="PF00512">
    <property type="entry name" value="HisKA"/>
    <property type="match status" value="1"/>
</dbReference>
<keyword evidence="5" id="KW-0418">Kinase</keyword>
<dbReference type="PANTHER" id="PTHR43711:SF26">
    <property type="entry name" value="SENSOR HISTIDINE KINASE RCSC"/>
    <property type="match status" value="1"/>
</dbReference>
<evidence type="ECO:0000313" key="10">
    <source>
        <dbReference type="EMBL" id="MCQ1531204.1"/>
    </source>
</evidence>
<feature type="transmembrane region" description="Helical" evidence="8">
    <location>
        <begin position="235"/>
        <end position="256"/>
    </location>
</feature>
<evidence type="ECO:0000256" key="8">
    <source>
        <dbReference type="SAM" id="Phobius"/>
    </source>
</evidence>
<keyword evidence="4" id="KW-0808">Transferase</keyword>
<keyword evidence="11" id="KW-1185">Reference proteome</keyword>
<reference evidence="10 11" key="1">
    <citation type="submission" date="2021-10" db="EMBL/GenBank/DDBJ databases">
        <title>Lutispora strain m25 sp. nov., a thermophilic, non-spore-forming bacterium isolated from a lab-scale methanogenic bioreactor digesting anaerobic sludge.</title>
        <authorList>
            <person name="El Houari A."/>
            <person name="Mcdonald J."/>
        </authorList>
    </citation>
    <scope>NUCLEOTIDE SEQUENCE [LARGE SCALE GENOMIC DNA]</scope>
    <source>
        <strain evidence="11">m25</strain>
    </source>
</reference>
<evidence type="ECO:0000256" key="1">
    <source>
        <dbReference type="ARBA" id="ARBA00000085"/>
    </source>
</evidence>
<gene>
    <name evidence="10" type="ORF">LJD61_16890</name>
</gene>
<dbReference type="SMART" id="SM00388">
    <property type="entry name" value="HisKA"/>
    <property type="match status" value="1"/>
</dbReference>
<keyword evidence="8" id="KW-0472">Membrane</keyword>
<evidence type="ECO:0000256" key="7">
    <source>
        <dbReference type="SAM" id="Coils"/>
    </source>
</evidence>
<feature type="transmembrane region" description="Helical" evidence="8">
    <location>
        <begin position="49"/>
        <end position="67"/>
    </location>
</feature>
<evidence type="ECO:0000259" key="9">
    <source>
        <dbReference type="PROSITE" id="PS50109"/>
    </source>
</evidence>
<accession>A0ABT1NJF5</accession>
<sequence>MESLKNAGISIGVPNMGKYAKAFDYMAVLAGIMYLGHINFLMFHAVTELFGIVIAFNMTIISVSTYEANKNNRIVFLGIAYGFVACFNFLHALAFKGMGIFPQDSANLSTQMGVIARYMESISLLIAFNTGLTRPKSPAFIGGRCQRAANPLLNEVSFKFPDMRLNIKRIISIYSGITAILLLSVFWWNIFPKCYLKNSGLTPFKIVSECIIIIVLLSAIYCLEKNNHSISKRMNIFLLLSLTAAVFSEIFFIYYIRINDPSVFIGHVFKLISFYFIYKALAEFGLKQPYLVQRELNRLLNEKNRKLEKAIERLKVESKKREEIEELQKEMEIKQALLEKSKEMEELKNHFFCTVSHELKTPVNAILGSIQLISNMNKGSSIYWRYDQSEKYMKVMQQNCNRLIKLVNNLVDITKIDSGYLQLNLKNSDIVAIIEDITLSAARHVESKGISLTFDTDIEEKIIACDAYRLERVMLNLLSNAIKFTAPGGSIWVNVRDKGEKIEISVRDTGVGIPENMLEAVFHRFRQVDSSFTRKSEGSGIGLCIVKSIIELHGGKISLNSEVGKGSEFIIELPAYLAEDEGECKETAAARQSNMERVSIEFSDIYDI</sequence>
<evidence type="ECO:0000256" key="6">
    <source>
        <dbReference type="ARBA" id="ARBA00023012"/>
    </source>
</evidence>
<dbReference type="InterPro" id="IPR050736">
    <property type="entry name" value="Sensor_HK_Regulatory"/>
</dbReference>
<evidence type="ECO:0000256" key="3">
    <source>
        <dbReference type="ARBA" id="ARBA00022553"/>
    </source>
</evidence>
<evidence type="ECO:0000256" key="4">
    <source>
        <dbReference type="ARBA" id="ARBA00022679"/>
    </source>
</evidence>
<comment type="catalytic activity">
    <reaction evidence="1">
        <text>ATP + protein L-histidine = ADP + protein N-phospho-L-histidine.</text>
        <dbReference type="EC" id="2.7.13.3"/>
    </reaction>
</comment>
<dbReference type="InterPro" id="IPR003594">
    <property type="entry name" value="HATPase_dom"/>
</dbReference>
<dbReference type="InterPro" id="IPR003661">
    <property type="entry name" value="HisK_dim/P_dom"/>
</dbReference>
<feature type="transmembrane region" description="Helical" evidence="8">
    <location>
        <begin position="115"/>
        <end position="132"/>
    </location>
</feature>
<keyword evidence="7" id="KW-0175">Coiled coil</keyword>
<dbReference type="EMBL" id="JAJEKE010000019">
    <property type="protein sequence ID" value="MCQ1531204.1"/>
    <property type="molecule type" value="Genomic_DNA"/>
</dbReference>
<dbReference type="Pfam" id="PF17159">
    <property type="entry name" value="MASE3"/>
    <property type="match status" value="1"/>
</dbReference>
<dbReference type="Pfam" id="PF02518">
    <property type="entry name" value="HATPase_c"/>
    <property type="match status" value="1"/>
</dbReference>
<comment type="caution">
    <text evidence="10">The sequence shown here is derived from an EMBL/GenBank/DDBJ whole genome shotgun (WGS) entry which is preliminary data.</text>
</comment>
<dbReference type="PRINTS" id="PR00344">
    <property type="entry name" value="BCTRLSENSOR"/>
</dbReference>
<evidence type="ECO:0000256" key="2">
    <source>
        <dbReference type="ARBA" id="ARBA00012438"/>
    </source>
</evidence>
<proteinExistence type="predicted"/>
<keyword evidence="8" id="KW-0812">Transmembrane</keyword>
<protein>
    <recommendedName>
        <fullName evidence="2">histidine kinase</fullName>
        <ecNumber evidence="2">2.7.13.3</ecNumber>
    </recommendedName>
</protein>
<dbReference type="InterPro" id="IPR036097">
    <property type="entry name" value="HisK_dim/P_sf"/>
</dbReference>